<sequence length="128" mass="14068">MFPEMLPRALLQRAAEAEAFADWLRDGEALLDAADLLGGPLWRDRAETVVAGLRDGDAASRHLPALRRVSALLTLRFVDDPFSPEARRFAGIHPDHPRADNARRCAERMVRGVALLTRLSASSVEEAA</sequence>
<dbReference type="AlphaFoldDB" id="A0A1H4GK68"/>
<dbReference type="RefSeq" id="WP_093257192.1">
    <property type="nucleotide sequence ID" value="NZ_FNQM01000081.1"/>
</dbReference>
<evidence type="ECO:0000313" key="1">
    <source>
        <dbReference type="EMBL" id="SEB09380.1"/>
    </source>
</evidence>
<evidence type="ECO:0000313" key="2">
    <source>
        <dbReference type="Proteomes" id="UP000198703"/>
    </source>
</evidence>
<name>A0A1H4GK68_9RHOB</name>
<keyword evidence="2" id="KW-1185">Reference proteome</keyword>
<protein>
    <submittedName>
        <fullName evidence="1">Uncharacterized protein</fullName>
    </submittedName>
</protein>
<dbReference type="EMBL" id="FNQM01000081">
    <property type="protein sequence ID" value="SEB09380.1"/>
    <property type="molecule type" value="Genomic_DNA"/>
</dbReference>
<organism evidence="1 2">
    <name type="scientific">Rubrimonas cliftonensis</name>
    <dbReference type="NCBI Taxonomy" id="89524"/>
    <lineage>
        <taxon>Bacteria</taxon>
        <taxon>Pseudomonadati</taxon>
        <taxon>Pseudomonadota</taxon>
        <taxon>Alphaproteobacteria</taxon>
        <taxon>Rhodobacterales</taxon>
        <taxon>Paracoccaceae</taxon>
        <taxon>Rubrimonas</taxon>
    </lineage>
</organism>
<dbReference type="OrthoDB" id="7745305at2"/>
<gene>
    <name evidence="1" type="ORF">SAMN05444370_1812</name>
</gene>
<reference evidence="1 2" key="1">
    <citation type="submission" date="2016-10" db="EMBL/GenBank/DDBJ databases">
        <authorList>
            <person name="de Groot N.N."/>
        </authorList>
    </citation>
    <scope>NUCLEOTIDE SEQUENCE [LARGE SCALE GENOMIC DNA]</scope>
    <source>
        <strain evidence="1 2">DSM 15345</strain>
    </source>
</reference>
<dbReference type="STRING" id="89524.SAMN05444370_1812"/>
<dbReference type="Proteomes" id="UP000198703">
    <property type="component" value="Unassembled WGS sequence"/>
</dbReference>
<proteinExistence type="predicted"/>
<accession>A0A1H4GK68</accession>